<evidence type="ECO:0000259" key="1">
    <source>
        <dbReference type="Pfam" id="PF01636"/>
    </source>
</evidence>
<organism evidence="2 3">
    <name type="scientific">Ophiostoma piceae (strain UAMH 11346)</name>
    <name type="common">Sap stain fungus</name>
    <dbReference type="NCBI Taxonomy" id="1262450"/>
    <lineage>
        <taxon>Eukaryota</taxon>
        <taxon>Fungi</taxon>
        <taxon>Dikarya</taxon>
        <taxon>Ascomycota</taxon>
        <taxon>Pezizomycotina</taxon>
        <taxon>Sordariomycetes</taxon>
        <taxon>Sordariomycetidae</taxon>
        <taxon>Ophiostomatales</taxon>
        <taxon>Ophiostomataceae</taxon>
        <taxon>Ophiostoma</taxon>
    </lineage>
</organism>
<dbReference type="PANTHER" id="PTHR21310:SF15">
    <property type="entry name" value="AMINOGLYCOSIDE PHOSPHOTRANSFERASE DOMAIN-CONTAINING PROTEIN"/>
    <property type="match status" value="1"/>
</dbReference>
<dbReference type="PANTHER" id="PTHR21310">
    <property type="entry name" value="AMINOGLYCOSIDE PHOSPHOTRANSFERASE-RELATED-RELATED"/>
    <property type="match status" value="1"/>
</dbReference>
<dbReference type="AlphaFoldDB" id="S3C5N4"/>
<dbReference type="Pfam" id="PF01636">
    <property type="entry name" value="APH"/>
    <property type="match status" value="2"/>
</dbReference>
<feature type="domain" description="Aminoglycoside phosphotransferase" evidence="1">
    <location>
        <begin position="440"/>
        <end position="683"/>
    </location>
</feature>
<evidence type="ECO:0000313" key="3">
    <source>
        <dbReference type="Proteomes" id="UP000016923"/>
    </source>
</evidence>
<dbReference type="OMA" id="TWEMNIN"/>
<sequence>MGGMHVHRALLFEDGTVWLVRMLRENYTSFDDATSNQILLSECATLSWLAACVSGVPAPRLHGYGLRGDASNAVGVAYMLIDKLPGQPFQMDAANADQKAKVLDQWANMLCALGRHPLDKVGSLQFTSDGGIIVGPVAGDRTGTLPCTLGPFADARSFYAAWADAYLDAISDSQLFSEHPVDTYLMFRWIKEQVTRAENQVGWASWTEWKALHAGPFFLRHVDDKGGHLLVDDNFNITGVIGWTFARTAPAYEAFGPALVTANTSDLFSGKPGLSEADHVLQQALSRHEAPFCCFEADSMRRLLLGVGVGLGFSFKETTDVFRCLVTTWSDGSQTVPAWHTWRAGSLSQWQNQDARLAALVPPQRPVPRFTTCAFHSGCARPSLDDHAWEQSITDEIEALLAQVNIPALESRASTLRDGIACKFRRGQHLGSEPMMGWANYHAWIEFADGVQWLVRLPRTTDGSDVPSDLVDHLVASEFATLRFVEQQMGNGTRALRAPRAHGFGVASDVDNDVGVAYLLEDALPGRPFSAYNATPEQTHHVYSQYADILAEISLHPVKQACSLVPSNSEIKEGAIASDRFFTLSQHGPYADALSFYSSVADLHLDLIADGQIFPDYPQEAFVFYRLLRDQAAPALAAPPEHTLLPGFFLKHVDDKGDHILVDGDYNITGLIDWQFARFVPAVEAFGPSILTADMGNIYKGKAGLSADDKHLAALFHEKGRDDLAKLAAGNELARRFHFGLASGLSRDEAIGMLDAVLALLHVNHSINASDWAAAEWAKAKGDSDPRWQQIEDRFTNEANLL</sequence>
<dbReference type="EMBL" id="KE148149">
    <property type="protein sequence ID" value="EPE08107.1"/>
    <property type="molecule type" value="Genomic_DNA"/>
</dbReference>
<name>S3C5N4_OPHP1</name>
<dbReference type="InterPro" id="IPR051678">
    <property type="entry name" value="AGP_Transferase"/>
</dbReference>
<dbReference type="InterPro" id="IPR011009">
    <property type="entry name" value="Kinase-like_dom_sf"/>
</dbReference>
<dbReference type="STRING" id="1262450.S3C5N4"/>
<protein>
    <submittedName>
        <fullName evidence="2">Aminoglycoside phosphotransferase</fullName>
    </submittedName>
</protein>
<keyword evidence="2" id="KW-0808">Transferase</keyword>
<proteinExistence type="predicted"/>
<dbReference type="eggNOG" id="ENOG502S1E7">
    <property type="taxonomic scope" value="Eukaryota"/>
</dbReference>
<evidence type="ECO:0000313" key="2">
    <source>
        <dbReference type="EMBL" id="EPE08107.1"/>
    </source>
</evidence>
<dbReference type="InterPro" id="IPR002575">
    <property type="entry name" value="Aminoglycoside_PTrfase"/>
</dbReference>
<feature type="domain" description="Aminoglycoside phosphotransferase" evidence="1">
    <location>
        <begin position="41"/>
        <end position="259"/>
    </location>
</feature>
<reference evidence="2 3" key="1">
    <citation type="journal article" date="2013" name="BMC Genomics">
        <title>The genome and transcriptome of the pine saprophyte Ophiostoma piceae, and a comparison with the bark beetle-associated pine pathogen Grosmannia clavigera.</title>
        <authorList>
            <person name="Haridas S."/>
            <person name="Wang Y."/>
            <person name="Lim L."/>
            <person name="Massoumi Alamouti S."/>
            <person name="Jackman S."/>
            <person name="Docking R."/>
            <person name="Robertson G."/>
            <person name="Birol I."/>
            <person name="Bohlmann J."/>
            <person name="Breuil C."/>
        </authorList>
    </citation>
    <scope>NUCLEOTIDE SEQUENCE [LARGE SCALE GENOMIC DNA]</scope>
    <source>
        <strain evidence="2 3">UAMH 11346</strain>
    </source>
</reference>
<keyword evidence="3" id="KW-1185">Reference proteome</keyword>
<gene>
    <name evidence="2" type="ORF">F503_00890</name>
</gene>
<dbReference type="HOGENOM" id="CLU_008265_0_0_1"/>
<dbReference type="GO" id="GO:0016740">
    <property type="term" value="F:transferase activity"/>
    <property type="evidence" value="ECO:0007669"/>
    <property type="project" value="UniProtKB-KW"/>
</dbReference>
<dbReference type="Proteomes" id="UP000016923">
    <property type="component" value="Unassembled WGS sequence"/>
</dbReference>
<accession>S3C5N4</accession>
<dbReference type="VEuPathDB" id="FungiDB:F503_00890"/>
<dbReference type="OrthoDB" id="5327538at2759"/>
<dbReference type="SUPFAM" id="SSF56112">
    <property type="entry name" value="Protein kinase-like (PK-like)"/>
    <property type="match status" value="2"/>
</dbReference>